<protein>
    <submittedName>
        <fullName evidence="2">Uncharacterized protein</fullName>
    </submittedName>
</protein>
<evidence type="ECO:0000256" key="1">
    <source>
        <dbReference type="SAM" id="MobiDB-lite"/>
    </source>
</evidence>
<gene>
    <name evidence="2" type="ORF">F9802_13455</name>
</gene>
<organism evidence="2 3">
    <name type="scientific">Bacillus aerolatus</name>
    <dbReference type="NCBI Taxonomy" id="2653354"/>
    <lineage>
        <taxon>Bacteria</taxon>
        <taxon>Bacillati</taxon>
        <taxon>Bacillota</taxon>
        <taxon>Bacilli</taxon>
        <taxon>Bacillales</taxon>
        <taxon>Bacillaceae</taxon>
        <taxon>Bacillus</taxon>
    </lineage>
</organism>
<proteinExistence type="predicted"/>
<reference evidence="2 3" key="1">
    <citation type="submission" date="2019-10" db="EMBL/GenBank/DDBJ databases">
        <title>Bacillus aerolatum sp. nov., isolated from bioaerosol of sport playgrounds.</title>
        <authorList>
            <person name="Chen P."/>
            <person name="Zhang G."/>
        </authorList>
    </citation>
    <scope>NUCLEOTIDE SEQUENCE [LARGE SCALE GENOMIC DNA]</scope>
    <source>
        <strain evidence="2 3">CX253</strain>
    </source>
</reference>
<evidence type="ECO:0000313" key="3">
    <source>
        <dbReference type="Proteomes" id="UP000429595"/>
    </source>
</evidence>
<dbReference type="Proteomes" id="UP000429595">
    <property type="component" value="Unassembled WGS sequence"/>
</dbReference>
<feature type="compositionally biased region" description="Basic and acidic residues" evidence="1">
    <location>
        <begin position="98"/>
        <end position="107"/>
    </location>
</feature>
<name>A0A6I1FHJ3_9BACI</name>
<evidence type="ECO:0000313" key="2">
    <source>
        <dbReference type="EMBL" id="KAB7705543.1"/>
    </source>
</evidence>
<sequence>MKQAQNLDELIDFAQSVNGDKELFICQQESSPSGVSLGDEDTGGTDVEMNVKILLEASKSVICYEKVYENSVQYEEDSTQMKELEQAVPSQRIAPSDMEEKMKKYAQ</sequence>
<keyword evidence="3" id="KW-1185">Reference proteome</keyword>
<feature type="region of interest" description="Disordered" evidence="1">
    <location>
        <begin position="84"/>
        <end position="107"/>
    </location>
</feature>
<dbReference type="AlphaFoldDB" id="A0A6I1FHJ3"/>
<dbReference type="EMBL" id="WEIO01000008">
    <property type="protein sequence ID" value="KAB7705543.1"/>
    <property type="molecule type" value="Genomic_DNA"/>
</dbReference>
<dbReference type="RefSeq" id="WP_152152807.1">
    <property type="nucleotide sequence ID" value="NZ_WEIO01000008.1"/>
</dbReference>
<comment type="caution">
    <text evidence="2">The sequence shown here is derived from an EMBL/GenBank/DDBJ whole genome shotgun (WGS) entry which is preliminary data.</text>
</comment>
<accession>A0A6I1FHJ3</accession>